<dbReference type="Proteomes" id="UP000001312">
    <property type="component" value="Unassembled WGS sequence"/>
</dbReference>
<keyword evidence="8" id="KW-1185">Reference proteome</keyword>
<evidence type="ECO:0000256" key="3">
    <source>
        <dbReference type="ARBA" id="ARBA00022741"/>
    </source>
</evidence>
<evidence type="ECO:0000313" key="7">
    <source>
        <dbReference type="EMBL" id="EDN92294.1"/>
    </source>
</evidence>
<protein>
    <recommendedName>
        <fullName evidence="6">Protein kinase domain-containing protein</fullName>
    </recommendedName>
</protein>
<name>A7ES52_SCLS1</name>
<evidence type="ECO:0000256" key="4">
    <source>
        <dbReference type="ARBA" id="ARBA00022777"/>
    </source>
</evidence>
<dbReference type="SMART" id="SM00220">
    <property type="entry name" value="S_TKc"/>
    <property type="match status" value="1"/>
</dbReference>
<evidence type="ECO:0000256" key="5">
    <source>
        <dbReference type="ARBA" id="ARBA00022840"/>
    </source>
</evidence>
<accession>A7ES52</accession>
<dbReference type="InterPro" id="IPR051175">
    <property type="entry name" value="CLK_kinases"/>
</dbReference>
<dbReference type="SUPFAM" id="SSF56112">
    <property type="entry name" value="Protein kinase-like (PK-like)"/>
    <property type="match status" value="1"/>
</dbReference>
<dbReference type="PANTHER" id="PTHR45646:SF11">
    <property type="entry name" value="SERINE_THREONINE-PROTEIN KINASE DOA"/>
    <property type="match status" value="1"/>
</dbReference>
<gene>
    <name evidence="7" type="ORF">SS1G_08157</name>
</gene>
<dbReference type="RefSeq" id="XP_001590417.1">
    <property type="nucleotide sequence ID" value="XM_001590367.1"/>
</dbReference>
<dbReference type="eggNOG" id="KOG1290">
    <property type="taxonomic scope" value="Eukaryota"/>
</dbReference>
<dbReference type="EMBL" id="CH476631">
    <property type="protein sequence ID" value="EDN92294.1"/>
    <property type="molecule type" value="Genomic_DNA"/>
</dbReference>
<dbReference type="GeneID" id="5486779"/>
<evidence type="ECO:0000256" key="1">
    <source>
        <dbReference type="ARBA" id="ARBA00022527"/>
    </source>
</evidence>
<dbReference type="GO" id="GO:0004674">
    <property type="term" value="F:protein serine/threonine kinase activity"/>
    <property type="evidence" value="ECO:0007669"/>
    <property type="project" value="UniProtKB-KW"/>
</dbReference>
<evidence type="ECO:0000313" key="8">
    <source>
        <dbReference type="Proteomes" id="UP000001312"/>
    </source>
</evidence>
<keyword evidence="2" id="KW-0808">Transferase</keyword>
<dbReference type="HOGENOM" id="CLU_000288_81_13_1"/>
<dbReference type="PROSITE" id="PS50011">
    <property type="entry name" value="PROTEIN_KINASE_DOM"/>
    <property type="match status" value="1"/>
</dbReference>
<keyword evidence="5" id="KW-0067">ATP-binding</keyword>
<dbReference type="Pfam" id="PF00069">
    <property type="entry name" value="Pkinase"/>
    <property type="match status" value="1"/>
</dbReference>
<feature type="domain" description="Protein kinase" evidence="6">
    <location>
        <begin position="1"/>
        <end position="296"/>
    </location>
</feature>
<organism evidence="7 8">
    <name type="scientific">Sclerotinia sclerotiorum (strain ATCC 18683 / 1980 / Ss-1)</name>
    <name type="common">White mold</name>
    <name type="synonym">Whetzelinia sclerotiorum</name>
    <dbReference type="NCBI Taxonomy" id="665079"/>
    <lineage>
        <taxon>Eukaryota</taxon>
        <taxon>Fungi</taxon>
        <taxon>Dikarya</taxon>
        <taxon>Ascomycota</taxon>
        <taxon>Pezizomycotina</taxon>
        <taxon>Leotiomycetes</taxon>
        <taxon>Helotiales</taxon>
        <taxon>Sclerotiniaceae</taxon>
        <taxon>Sclerotinia</taxon>
    </lineage>
</organism>
<keyword evidence="3" id="KW-0547">Nucleotide-binding</keyword>
<dbReference type="OMA" id="IWMARSI"/>
<dbReference type="InParanoid" id="A7ES52"/>
<dbReference type="GO" id="GO:0005524">
    <property type="term" value="F:ATP binding"/>
    <property type="evidence" value="ECO:0007669"/>
    <property type="project" value="UniProtKB-KW"/>
</dbReference>
<dbReference type="Gene3D" id="1.10.510.10">
    <property type="entry name" value="Transferase(Phosphotransferase) domain 1"/>
    <property type="match status" value="1"/>
</dbReference>
<keyword evidence="1" id="KW-0723">Serine/threonine-protein kinase</keyword>
<dbReference type="InterPro" id="IPR000719">
    <property type="entry name" value="Prot_kinase_dom"/>
</dbReference>
<sequence>MGPSTATVVEHLPEELLSKIDPKIWYPIWMARSILQQALLGIDFLHQIGIVHGDIQPGNLLFLATDLASVEETRLSQKDVMPESMVSIERQDGKVDRWAPKYLVLNQPLMEFVKLDSNFVIKISDMGGAFFKDKPPKHLVTPVSLRSPETILKEVPTTNQDMWSFGCLIFEFITGRPLFVVDNAGDENETNDDHFLQLFSTLGPIPMDILSKWSRANIYFNSHGENIKNYIGNLLEGFDMSLLEDQPTLEELFEQYKPVGMEREESREVMRILRWILQYDASKRPLSSELLRDPWFVRVGGGISDFVV</sequence>
<dbReference type="KEGG" id="ssl:SS1G_08157"/>
<dbReference type="InterPro" id="IPR011009">
    <property type="entry name" value="Kinase-like_dom_sf"/>
</dbReference>
<evidence type="ECO:0000256" key="2">
    <source>
        <dbReference type="ARBA" id="ARBA00022679"/>
    </source>
</evidence>
<dbReference type="PANTHER" id="PTHR45646">
    <property type="entry name" value="SERINE/THREONINE-PROTEIN KINASE DOA-RELATED"/>
    <property type="match status" value="1"/>
</dbReference>
<reference evidence="8" key="1">
    <citation type="journal article" date="2011" name="PLoS Genet.">
        <title>Genomic analysis of the necrotrophic fungal pathogens Sclerotinia sclerotiorum and Botrytis cinerea.</title>
        <authorList>
            <person name="Amselem J."/>
            <person name="Cuomo C.A."/>
            <person name="van Kan J.A."/>
            <person name="Viaud M."/>
            <person name="Benito E.P."/>
            <person name="Couloux A."/>
            <person name="Coutinho P.M."/>
            <person name="de Vries R.P."/>
            <person name="Dyer P.S."/>
            <person name="Fillinger S."/>
            <person name="Fournier E."/>
            <person name="Gout L."/>
            <person name="Hahn M."/>
            <person name="Kohn L."/>
            <person name="Lapalu N."/>
            <person name="Plummer K.M."/>
            <person name="Pradier J.M."/>
            <person name="Quevillon E."/>
            <person name="Sharon A."/>
            <person name="Simon A."/>
            <person name="ten Have A."/>
            <person name="Tudzynski B."/>
            <person name="Tudzynski P."/>
            <person name="Wincker P."/>
            <person name="Andrew M."/>
            <person name="Anthouard V."/>
            <person name="Beever R.E."/>
            <person name="Beffa R."/>
            <person name="Benoit I."/>
            <person name="Bouzid O."/>
            <person name="Brault B."/>
            <person name="Chen Z."/>
            <person name="Choquer M."/>
            <person name="Collemare J."/>
            <person name="Cotton P."/>
            <person name="Danchin E.G."/>
            <person name="Da Silva C."/>
            <person name="Gautier A."/>
            <person name="Giraud C."/>
            <person name="Giraud T."/>
            <person name="Gonzalez C."/>
            <person name="Grossetete S."/>
            <person name="Guldener U."/>
            <person name="Henrissat B."/>
            <person name="Howlett B.J."/>
            <person name="Kodira C."/>
            <person name="Kretschmer M."/>
            <person name="Lappartient A."/>
            <person name="Leroch M."/>
            <person name="Levis C."/>
            <person name="Mauceli E."/>
            <person name="Neuveglise C."/>
            <person name="Oeser B."/>
            <person name="Pearson M."/>
            <person name="Poulain J."/>
            <person name="Poussereau N."/>
            <person name="Quesneville H."/>
            <person name="Rascle C."/>
            <person name="Schumacher J."/>
            <person name="Segurens B."/>
            <person name="Sexton A."/>
            <person name="Silva E."/>
            <person name="Sirven C."/>
            <person name="Soanes D.M."/>
            <person name="Talbot N.J."/>
            <person name="Templeton M."/>
            <person name="Yandava C."/>
            <person name="Yarden O."/>
            <person name="Zeng Q."/>
            <person name="Rollins J.A."/>
            <person name="Lebrun M.H."/>
            <person name="Dickman M."/>
        </authorList>
    </citation>
    <scope>NUCLEOTIDE SEQUENCE [LARGE SCALE GENOMIC DNA]</scope>
    <source>
        <strain evidence="8">ATCC 18683 / 1980 / Ss-1</strain>
    </source>
</reference>
<dbReference type="AlphaFoldDB" id="A7ES52"/>
<proteinExistence type="predicted"/>
<evidence type="ECO:0000259" key="6">
    <source>
        <dbReference type="PROSITE" id="PS50011"/>
    </source>
</evidence>
<keyword evidence="4" id="KW-0418">Kinase</keyword>